<comment type="caution">
    <text evidence="2">The sequence shown here is derived from an EMBL/GenBank/DDBJ whole genome shotgun (WGS) entry which is preliminary data.</text>
</comment>
<sequence length="189" mass="21142">MTVTIPCTTVQNRFLKTLFIGKIYKDARNEHTYEVQERKINTTLSKVGVPYFGSNQPLVIDVPDKWMKMVNPMRANINQSMKERIFELEETVKRLQSELNHTNNPDFEKMSVIEIKNSLLDKIKQLMNGNEYFETDSELFLVDGNLIDPNCSGTDGTSGTGTGGTGENTDSTCTGSALSITDLAFQSTV</sequence>
<dbReference type="Proteomes" id="UP001211907">
    <property type="component" value="Unassembled WGS sequence"/>
</dbReference>
<evidence type="ECO:0000313" key="3">
    <source>
        <dbReference type="Proteomes" id="UP001211907"/>
    </source>
</evidence>
<reference evidence="2" key="1">
    <citation type="submission" date="2020-05" db="EMBL/GenBank/DDBJ databases">
        <title>Phylogenomic resolution of chytrid fungi.</title>
        <authorList>
            <person name="Stajich J.E."/>
            <person name="Amses K."/>
            <person name="Simmons R."/>
            <person name="Seto K."/>
            <person name="Myers J."/>
            <person name="Bonds A."/>
            <person name="Quandt C.A."/>
            <person name="Barry K."/>
            <person name="Liu P."/>
            <person name="Grigoriev I."/>
            <person name="Longcore J.E."/>
            <person name="James T.Y."/>
        </authorList>
    </citation>
    <scope>NUCLEOTIDE SEQUENCE</scope>
    <source>
        <strain evidence="2">JEL0513</strain>
    </source>
</reference>
<feature type="compositionally biased region" description="Gly residues" evidence="1">
    <location>
        <begin position="156"/>
        <end position="166"/>
    </location>
</feature>
<evidence type="ECO:0000256" key="1">
    <source>
        <dbReference type="SAM" id="MobiDB-lite"/>
    </source>
</evidence>
<name>A0AAD5XJN6_9FUNG</name>
<feature type="region of interest" description="Disordered" evidence="1">
    <location>
        <begin position="153"/>
        <end position="173"/>
    </location>
</feature>
<protein>
    <submittedName>
        <fullName evidence="2">Uncharacterized protein</fullName>
    </submittedName>
</protein>
<keyword evidence="3" id="KW-1185">Reference proteome</keyword>
<proteinExistence type="predicted"/>
<organism evidence="2 3">
    <name type="scientific">Physocladia obscura</name>
    <dbReference type="NCBI Taxonomy" id="109957"/>
    <lineage>
        <taxon>Eukaryota</taxon>
        <taxon>Fungi</taxon>
        <taxon>Fungi incertae sedis</taxon>
        <taxon>Chytridiomycota</taxon>
        <taxon>Chytridiomycota incertae sedis</taxon>
        <taxon>Chytridiomycetes</taxon>
        <taxon>Chytridiales</taxon>
        <taxon>Chytriomycetaceae</taxon>
        <taxon>Physocladia</taxon>
    </lineage>
</organism>
<evidence type="ECO:0000313" key="2">
    <source>
        <dbReference type="EMBL" id="KAJ3129517.1"/>
    </source>
</evidence>
<gene>
    <name evidence="2" type="ORF">HK100_008543</name>
</gene>
<dbReference type="EMBL" id="JADGJH010000418">
    <property type="protein sequence ID" value="KAJ3129517.1"/>
    <property type="molecule type" value="Genomic_DNA"/>
</dbReference>
<dbReference type="AlphaFoldDB" id="A0AAD5XJN6"/>
<accession>A0AAD5XJN6</accession>